<reference evidence="2" key="2">
    <citation type="journal article" date="2015" name="Data Brief">
        <title>Shoot transcriptome of the giant reed, Arundo donax.</title>
        <authorList>
            <person name="Barrero R.A."/>
            <person name="Guerrero F.D."/>
            <person name="Moolhuijzen P."/>
            <person name="Goolsby J.A."/>
            <person name="Tidwell J."/>
            <person name="Bellgard S.E."/>
            <person name="Bellgard M.I."/>
        </authorList>
    </citation>
    <scope>NUCLEOTIDE SEQUENCE</scope>
    <source>
        <tissue evidence="2">Shoot tissue taken approximately 20 cm above the soil surface</tissue>
    </source>
</reference>
<name>A0A0A9CW17_ARUDO</name>
<sequence length="90" mass="9517">MLAASASRRKGRGASTTWTARPTSRSSLLMGHCSLLGFGGAASESTMPIKGGSFVRIYAAEVCGGQFQILLSHLTNDSLPIQVCRLLFTL</sequence>
<protein>
    <submittedName>
        <fullName evidence="2">Uncharacterized protein</fullName>
    </submittedName>
</protein>
<proteinExistence type="predicted"/>
<feature type="region of interest" description="Disordered" evidence="1">
    <location>
        <begin position="1"/>
        <end position="23"/>
    </location>
</feature>
<dbReference type="EMBL" id="GBRH01222218">
    <property type="protein sequence ID" value="JAD75677.1"/>
    <property type="molecule type" value="Transcribed_RNA"/>
</dbReference>
<accession>A0A0A9CW17</accession>
<organism evidence="2">
    <name type="scientific">Arundo donax</name>
    <name type="common">Giant reed</name>
    <name type="synonym">Donax arundinaceus</name>
    <dbReference type="NCBI Taxonomy" id="35708"/>
    <lineage>
        <taxon>Eukaryota</taxon>
        <taxon>Viridiplantae</taxon>
        <taxon>Streptophyta</taxon>
        <taxon>Embryophyta</taxon>
        <taxon>Tracheophyta</taxon>
        <taxon>Spermatophyta</taxon>
        <taxon>Magnoliopsida</taxon>
        <taxon>Liliopsida</taxon>
        <taxon>Poales</taxon>
        <taxon>Poaceae</taxon>
        <taxon>PACMAD clade</taxon>
        <taxon>Arundinoideae</taxon>
        <taxon>Arundineae</taxon>
        <taxon>Arundo</taxon>
    </lineage>
</organism>
<evidence type="ECO:0000313" key="2">
    <source>
        <dbReference type="EMBL" id="JAD75677.1"/>
    </source>
</evidence>
<dbReference type="AlphaFoldDB" id="A0A0A9CW17"/>
<evidence type="ECO:0000256" key="1">
    <source>
        <dbReference type="SAM" id="MobiDB-lite"/>
    </source>
</evidence>
<reference evidence="2" key="1">
    <citation type="submission" date="2014-09" db="EMBL/GenBank/DDBJ databases">
        <authorList>
            <person name="Magalhaes I.L.F."/>
            <person name="Oliveira U."/>
            <person name="Santos F.R."/>
            <person name="Vidigal T.H.D.A."/>
            <person name="Brescovit A.D."/>
            <person name="Santos A.J."/>
        </authorList>
    </citation>
    <scope>NUCLEOTIDE SEQUENCE</scope>
    <source>
        <tissue evidence="2">Shoot tissue taken approximately 20 cm above the soil surface</tissue>
    </source>
</reference>